<feature type="domain" description="PucR C-terminal helix-turn-helix" evidence="1">
    <location>
        <begin position="232"/>
        <end position="285"/>
    </location>
</feature>
<dbReference type="InterPro" id="IPR051448">
    <property type="entry name" value="CdaR-like_regulators"/>
</dbReference>
<dbReference type="PANTHER" id="PTHR33744">
    <property type="entry name" value="CARBOHYDRATE DIACID REGULATOR"/>
    <property type="match status" value="1"/>
</dbReference>
<dbReference type="InterPro" id="IPR042070">
    <property type="entry name" value="PucR_C-HTH_sf"/>
</dbReference>
<name>A0A1S8KNN0_9LACT</name>
<dbReference type="Pfam" id="PF13556">
    <property type="entry name" value="HTH_30"/>
    <property type="match status" value="1"/>
</dbReference>
<gene>
    <name evidence="2" type="ORF">BWX42_06020</name>
</gene>
<protein>
    <recommendedName>
        <fullName evidence="1">PucR C-terminal helix-turn-helix domain-containing protein</fullName>
    </recommendedName>
</protein>
<proteinExistence type="predicted"/>
<sequence>MLSLTNELLHQLFPTAHISPVPEPSVANYAVPYNDQWLLIPKADLTSREQALLMQLIDNDTTAPANTSPWLDFLQQADQPVPTTHTTVRMIQLHLDFRGETLDQAYWQQSIQNLFNGVLDVFYYTANHCLFIQSNTTSDFHPTEWRGILQTLEEDYSVKLTAYIGRFWPTNSNLRDLLQEELTIFQSQRRIASNNLLDLSSIGVTYYTTTSRQQSSILQELQTALTDNQEWVDVIQALWDNQRNLSEAAKSLYIHRNTLQYRMDKFTETTGLSLKETNDLFLAYLLTI</sequence>
<evidence type="ECO:0000313" key="2">
    <source>
        <dbReference type="EMBL" id="OOL81339.1"/>
    </source>
</evidence>
<dbReference type="Gene3D" id="1.10.10.2840">
    <property type="entry name" value="PucR C-terminal helix-turn-helix domain"/>
    <property type="match status" value="1"/>
</dbReference>
<dbReference type="InterPro" id="IPR009057">
    <property type="entry name" value="Homeodomain-like_sf"/>
</dbReference>
<dbReference type="AlphaFoldDB" id="A0A1S8KNN0"/>
<dbReference type="PANTHER" id="PTHR33744:SF15">
    <property type="entry name" value="CARBOHYDRATE DIACID REGULATOR"/>
    <property type="match status" value="1"/>
</dbReference>
<dbReference type="Proteomes" id="UP000190409">
    <property type="component" value="Unassembled WGS sequence"/>
</dbReference>
<organism evidence="2 3">
    <name type="scientific">Dolosigranulum pigrum</name>
    <dbReference type="NCBI Taxonomy" id="29394"/>
    <lineage>
        <taxon>Bacteria</taxon>
        <taxon>Bacillati</taxon>
        <taxon>Bacillota</taxon>
        <taxon>Bacilli</taxon>
        <taxon>Lactobacillales</taxon>
        <taxon>Carnobacteriaceae</taxon>
        <taxon>Dolosigranulum</taxon>
    </lineage>
</organism>
<accession>A0A1S8KNN0</accession>
<evidence type="ECO:0000313" key="3">
    <source>
        <dbReference type="Proteomes" id="UP000190409"/>
    </source>
</evidence>
<dbReference type="InterPro" id="IPR025736">
    <property type="entry name" value="PucR_C-HTH_dom"/>
</dbReference>
<reference evidence="2 3" key="1">
    <citation type="submission" date="2017-01" db="EMBL/GenBank/DDBJ databases">
        <title>Complete Genome Sequence of Dolosigranulum pigrum isolated from a Patient with interstitial lung disease.</title>
        <authorList>
            <person name="Mukhopadhyay R."/>
            <person name="Joaquin J."/>
            <person name="Hogue R."/>
            <person name="Fitzgerald S."/>
            <person name="Jospin G."/>
            <person name="Eisen J.A."/>
            <person name="Chaturvedi V."/>
        </authorList>
    </citation>
    <scope>NUCLEOTIDE SEQUENCE [LARGE SCALE GENOMIC DNA]</scope>
    <source>
        <strain evidence="2 3">15S00348</strain>
    </source>
</reference>
<dbReference type="SUPFAM" id="SSF46689">
    <property type="entry name" value="Homeodomain-like"/>
    <property type="match status" value="1"/>
</dbReference>
<dbReference type="EMBL" id="MUYF01000003">
    <property type="protein sequence ID" value="OOL81339.1"/>
    <property type="molecule type" value="Genomic_DNA"/>
</dbReference>
<comment type="caution">
    <text evidence="2">The sequence shown here is derived from an EMBL/GenBank/DDBJ whole genome shotgun (WGS) entry which is preliminary data.</text>
</comment>
<evidence type="ECO:0000259" key="1">
    <source>
        <dbReference type="Pfam" id="PF13556"/>
    </source>
</evidence>